<comment type="similarity">
    <text evidence="2">Belongs to the mitochondrion-specific ribosomal protein mL42 family.</text>
</comment>
<evidence type="ECO:0000256" key="3">
    <source>
        <dbReference type="ARBA" id="ARBA00022946"/>
    </source>
</evidence>
<proteinExistence type="inferred from homology"/>
<accession>A0A7M7R2Y2</accession>
<dbReference type="PANTHER" id="PTHR13450">
    <property type="entry name" value="MITOCHONDRIAL 39S RIBOSOMAL PROTEIN L42"/>
    <property type="match status" value="1"/>
</dbReference>
<evidence type="ECO:0000313" key="8">
    <source>
        <dbReference type="EnsemblMetazoa" id="XP_032456543"/>
    </source>
</evidence>
<keyword evidence="4" id="KW-0689">Ribosomal protein</keyword>
<evidence type="ECO:0000256" key="5">
    <source>
        <dbReference type="ARBA" id="ARBA00023128"/>
    </source>
</evidence>
<dbReference type="GeneID" id="100124105"/>
<dbReference type="Pfam" id="PF10210">
    <property type="entry name" value="MRP-S32"/>
    <property type="match status" value="1"/>
</dbReference>
<protein>
    <recommendedName>
        <fullName evidence="7">Large ribosomal subunit protein mL42</fullName>
    </recommendedName>
</protein>
<keyword evidence="3" id="KW-0809">Transit peptide</keyword>
<evidence type="ECO:0000313" key="9">
    <source>
        <dbReference type="Proteomes" id="UP000002358"/>
    </source>
</evidence>
<comment type="subcellular location">
    <subcellularLocation>
        <location evidence="1">Mitochondrion</location>
    </subcellularLocation>
</comment>
<dbReference type="InParanoid" id="A0A7M7R2Y2"/>
<dbReference type="CTD" id="28977"/>
<dbReference type="FunCoup" id="A0A7M7R2Y2">
    <property type="interactions" value="375"/>
</dbReference>
<evidence type="ECO:0000256" key="4">
    <source>
        <dbReference type="ARBA" id="ARBA00022980"/>
    </source>
</evidence>
<dbReference type="PANTHER" id="PTHR13450:SF4">
    <property type="entry name" value="LARGE RIBOSOMAL SUBUNIT PROTEIN ML42"/>
    <property type="match status" value="1"/>
</dbReference>
<dbReference type="AlphaFoldDB" id="A0A7M7R2Y2"/>
<evidence type="ECO:0000256" key="6">
    <source>
        <dbReference type="ARBA" id="ARBA00023274"/>
    </source>
</evidence>
<name>A0A7M7R2Y2_NASVI</name>
<dbReference type="RefSeq" id="XP_032456543.1">
    <property type="nucleotide sequence ID" value="XM_032600652.1"/>
</dbReference>
<dbReference type="InterPro" id="IPR019346">
    <property type="entry name" value="Ribosomal_mL42"/>
</dbReference>
<dbReference type="OrthoDB" id="1107506at2759"/>
<dbReference type="EnsemblMetazoa" id="XM_032600652">
    <property type="protein sequence ID" value="XP_032456543"/>
    <property type="gene ID" value="LOC100124105"/>
</dbReference>
<evidence type="ECO:0000256" key="2">
    <source>
        <dbReference type="ARBA" id="ARBA00005556"/>
    </source>
</evidence>
<organism evidence="8 9">
    <name type="scientific">Nasonia vitripennis</name>
    <name type="common">Parasitic wasp</name>
    <dbReference type="NCBI Taxonomy" id="7425"/>
    <lineage>
        <taxon>Eukaryota</taxon>
        <taxon>Metazoa</taxon>
        <taxon>Ecdysozoa</taxon>
        <taxon>Arthropoda</taxon>
        <taxon>Hexapoda</taxon>
        <taxon>Insecta</taxon>
        <taxon>Pterygota</taxon>
        <taxon>Neoptera</taxon>
        <taxon>Endopterygota</taxon>
        <taxon>Hymenoptera</taxon>
        <taxon>Apocrita</taxon>
        <taxon>Proctotrupomorpha</taxon>
        <taxon>Chalcidoidea</taxon>
        <taxon>Pteromalidae</taxon>
        <taxon>Pteromalinae</taxon>
        <taxon>Nasonia</taxon>
    </lineage>
</organism>
<keyword evidence="6" id="KW-0687">Ribonucleoprotein</keyword>
<sequence>MNIGLRLFRAVQKHSSQVRAYSQLPPELVVFMNNEMIVCWHPEQTFPYECSKPLPVREPEPESVLKIGEAEVKAMFKHPKADLIPEELGRITYTCKHRWFPKARSKKYKNTEPDRPYL</sequence>
<dbReference type="OMA" id="MASGHLC"/>
<keyword evidence="5" id="KW-0496">Mitochondrion</keyword>
<evidence type="ECO:0000256" key="1">
    <source>
        <dbReference type="ARBA" id="ARBA00004173"/>
    </source>
</evidence>
<dbReference type="GO" id="GO:0005762">
    <property type="term" value="C:mitochondrial large ribosomal subunit"/>
    <property type="evidence" value="ECO:0007669"/>
    <property type="project" value="TreeGrafter"/>
</dbReference>
<evidence type="ECO:0000256" key="7">
    <source>
        <dbReference type="ARBA" id="ARBA00035189"/>
    </source>
</evidence>
<keyword evidence="9" id="KW-1185">Reference proteome</keyword>
<reference evidence="8" key="1">
    <citation type="submission" date="2021-01" db="UniProtKB">
        <authorList>
            <consortium name="EnsemblMetazoa"/>
        </authorList>
    </citation>
    <scope>IDENTIFICATION</scope>
</reference>
<dbReference type="KEGG" id="nvi:100124105"/>
<dbReference type="Proteomes" id="UP000002358">
    <property type="component" value="Chromosome 5"/>
</dbReference>